<accession>A0A4Q0XKW0</accession>
<evidence type="ECO:0000256" key="13">
    <source>
        <dbReference type="PROSITE-ProRule" id="PRU00110"/>
    </source>
</evidence>
<dbReference type="SMART" id="SM00388">
    <property type="entry name" value="HisKA"/>
    <property type="match status" value="1"/>
</dbReference>
<evidence type="ECO:0000256" key="6">
    <source>
        <dbReference type="ARBA" id="ARBA00022553"/>
    </source>
</evidence>
<keyword evidence="7" id="KW-0808">Transferase</keyword>
<keyword evidence="20" id="KW-1185">Reference proteome</keyword>
<evidence type="ECO:0000259" key="17">
    <source>
        <dbReference type="PROSITE" id="PS50110"/>
    </source>
</evidence>
<keyword evidence="5" id="KW-0997">Cell inner membrane</keyword>
<evidence type="ECO:0000256" key="5">
    <source>
        <dbReference type="ARBA" id="ARBA00022519"/>
    </source>
</evidence>
<dbReference type="PANTHER" id="PTHR43047">
    <property type="entry name" value="TWO-COMPONENT HISTIDINE PROTEIN KINASE"/>
    <property type="match status" value="1"/>
</dbReference>
<dbReference type="SMART" id="SM00448">
    <property type="entry name" value="REC"/>
    <property type="match status" value="1"/>
</dbReference>
<dbReference type="PRINTS" id="PR00344">
    <property type="entry name" value="BCTRLSENSOR"/>
</dbReference>
<dbReference type="SMART" id="SM00387">
    <property type="entry name" value="HATPase_c"/>
    <property type="match status" value="1"/>
</dbReference>
<sequence length="814" mass="92751">MFMRSSNRKITFKVLFGYIALGVLAAISGWLIFTELGNFTATQTDDLKERHKLIKISGLVADIYENESLARAALQLNTTEKFNAYISQNDSLITTIDTLRVLVNNEYQKALLDSVKVIFDKKQQDLNELRLLKDNNTSEKSIEQTINKLKTIDPILGKLTLEDYVENPTEVNPKVKEVLEGWIQFSNESKAKDSVSKVDQKQIDSIVTTSRNMLRRIQQEVALQRQSLMVKERALVENDLNTSRQLRNLLRTLEREMVASSQSIIAQRQKALDRGTSIIYFAAIISFILVVIFSIVILNDFWKSQEYRDELEKSNAYTNSLLKSREQLINMVSHDLRSPLSTISGYSALLQKTAQNTKEGNYLDHIKNASTYMSQLVDDLLEFSKLEDGHITIESIPFNLKTVLDETSTNIKAIYADKPIALLVKHDPALDITIVSDPFRIKQVLYNLIGNAYKFTEEGSISITTKLHSTNYKYSVTITITDTGIGINKEKQKDIFNAFTQVNQSNNAKHSGFGLGLAISKKLVNLLKGGLTLNSIPGKGSTFEISFPVKLSYEEVEEKPIIPEASHFKLKAIVVDDDASLRQLIADILEQHQVVTYTFEDAKAALSALKDLTYDVIITDIQLPKMNGFHFMETVKQLPFYKQQPIIAMTGRMDINTENYIESGFSKVVYKPFETHIWFDILSELFPESITKPEEDFKKTTYRSDYFDTNSIAGFLNYDEEALKSLLEIFLKDTKKHMSELKLAQEQKDLKTINDLSHRMLTMFKQLNAKTVVPHLEVLEHITIVDNQILDALEVELKAFYEDMQAYITPNYTP</sequence>
<organism evidence="19 20">
    <name type="scientific">Gelidibacter gilvus</name>
    <dbReference type="NCBI Taxonomy" id="59602"/>
    <lineage>
        <taxon>Bacteria</taxon>
        <taxon>Pseudomonadati</taxon>
        <taxon>Bacteroidota</taxon>
        <taxon>Flavobacteriia</taxon>
        <taxon>Flavobacteriales</taxon>
        <taxon>Flavobacteriaceae</taxon>
        <taxon>Gelidibacter</taxon>
    </lineage>
</organism>
<evidence type="ECO:0000259" key="18">
    <source>
        <dbReference type="PROSITE" id="PS50894"/>
    </source>
</evidence>
<evidence type="ECO:0000256" key="15">
    <source>
        <dbReference type="SAM" id="Phobius"/>
    </source>
</evidence>
<feature type="domain" description="HPt" evidence="18">
    <location>
        <begin position="719"/>
        <end position="807"/>
    </location>
</feature>
<dbReference type="InterPro" id="IPR003594">
    <property type="entry name" value="HATPase_dom"/>
</dbReference>
<dbReference type="Pfam" id="PF00072">
    <property type="entry name" value="Response_reg"/>
    <property type="match status" value="1"/>
</dbReference>
<keyword evidence="11 15" id="KW-1133">Transmembrane helix</keyword>
<evidence type="ECO:0000256" key="9">
    <source>
        <dbReference type="ARBA" id="ARBA00022777"/>
    </source>
</evidence>
<dbReference type="InterPro" id="IPR036641">
    <property type="entry name" value="HPT_dom_sf"/>
</dbReference>
<dbReference type="InterPro" id="IPR008207">
    <property type="entry name" value="Sig_transdc_His_kin_Hpt_dom"/>
</dbReference>
<evidence type="ECO:0000256" key="7">
    <source>
        <dbReference type="ARBA" id="ARBA00022679"/>
    </source>
</evidence>
<feature type="transmembrane region" description="Helical" evidence="15">
    <location>
        <begin position="12"/>
        <end position="33"/>
    </location>
</feature>
<dbReference type="CDD" id="cd00082">
    <property type="entry name" value="HisKA"/>
    <property type="match status" value="1"/>
</dbReference>
<evidence type="ECO:0000313" key="19">
    <source>
        <dbReference type="EMBL" id="RXJ52674.1"/>
    </source>
</evidence>
<dbReference type="FunFam" id="3.30.565.10:FF:000010">
    <property type="entry name" value="Sensor histidine kinase RcsC"/>
    <property type="match status" value="1"/>
</dbReference>
<evidence type="ECO:0000256" key="2">
    <source>
        <dbReference type="ARBA" id="ARBA00004429"/>
    </source>
</evidence>
<dbReference type="OrthoDB" id="1046984at2"/>
<keyword evidence="9" id="KW-0418">Kinase</keyword>
<dbReference type="PROSITE" id="PS50110">
    <property type="entry name" value="RESPONSE_REGULATORY"/>
    <property type="match status" value="1"/>
</dbReference>
<keyword evidence="4" id="KW-1003">Cell membrane</keyword>
<feature type="transmembrane region" description="Helical" evidence="15">
    <location>
        <begin position="278"/>
        <end position="298"/>
    </location>
</feature>
<dbReference type="GO" id="GO:0005886">
    <property type="term" value="C:plasma membrane"/>
    <property type="evidence" value="ECO:0007669"/>
    <property type="project" value="UniProtKB-SubCell"/>
</dbReference>
<dbReference type="SUPFAM" id="SSF52172">
    <property type="entry name" value="CheY-like"/>
    <property type="match status" value="1"/>
</dbReference>
<keyword evidence="10" id="KW-0067">ATP-binding</keyword>
<dbReference type="InterPro" id="IPR036097">
    <property type="entry name" value="HisK_dim/P_sf"/>
</dbReference>
<keyword evidence="8 15" id="KW-0812">Transmembrane</keyword>
<reference evidence="19 20" key="1">
    <citation type="submission" date="2019-01" db="EMBL/GenBank/DDBJ databases">
        <title>Genome sequence of the Antarctic species Gelidibacter gilvus ACAM 158(T).</title>
        <authorList>
            <person name="Bowman J.P."/>
        </authorList>
    </citation>
    <scope>NUCLEOTIDE SEQUENCE [LARGE SCALE GENOMIC DNA]</scope>
    <source>
        <strain evidence="19 20">IC158</strain>
    </source>
</reference>
<evidence type="ECO:0000313" key="20">
    <source>
        <dbReference type="Proteomes" id="UP000289792"/>
    </source>
</evidence>
<dbReference type="Gene3D" id="3.40.50.2300">
    <property type="match status" value="1"/>
</dbReference>
<dbReference type="AlphaFoldDB" id="A0A4Q0XKW0"/>
<evidence type="ECO:0000256" key="4">
    <source>
        <dbReference type="ARBA" id="ARBA00022475"/>
    </source>
</evidence>
<dbReference type="Gene3D" id="1.20.120.160">
    <property type="entry name" value="HPT domain"/>
    <property type="match status" value="1"/>
</dbReference>
<protein>
    <recommendedName>
        <fullName evidence="3">histidine kinase</fullName>
        <ecNumber evidence="3">2.7.13.3</ecNumber>
    </recommendedName>
</protein>
<feature type="modified residue" description="Phosphohistidine" evidence="13">
    <location>
        <position position="758"/>
    </location>
</feature>
<feature type="modified residue" description="4-aspartylphosphate" evidence="14">
    <location>
        <position position="620"/>
    </location>
</feature>
<dbReference type="Proteomes" id="UP000289792">
    <property type="component" value="Unassembled WGS sequence"/>
</dbReference>
<feature type="domain" description="Response regulatory" evidence="17">
    <location>
        <begin position="571"/>
        <end position="686"/>
    </location>
</feature>
<evidence type="ECO:0000256" key="14">
    <source>
        <dbReference type="PROSITE-ProRule" id="PRU00169"/>
    </source>
</evidence>
<dbReference type="Pfam" id="PF00512">
    <property type="entry name" value="HisKA"/>
    <property type="match status" value="1"/>
</dbReference>
<dbReference type="Gene3D" id="3.30.565.10">
    <property type="entry name" value="Histidine kinase-like ATPase, C-terminal domain"/>
    <property type="match status" value="1"/>
</dbReference>
<dbReference type="EC" id="2.7.13.3" evidence="3"/>
<dbReference type="SUPFAM" id="SSF55874">
    <property type="entry name" value="ATPase domain of HSP90 chaperone/DNA topoisomerase II/histidine kinase"/>
    <property type="match status" value="1"/>
</dbReference>
<dbReference type="CDD" id="cd16922">
    <property type="entry name" value="HATPase_EvgS-ArcB-TorS-like"/>
    <property type="match status" value="1"/>
</dbReference>
<evidence type="ECO:0000256" key="8">
    <source>
        <dbReference type="ARBA" id="ARBA00022692"/>
    </source>
</evidence>
<evidence type="ECO:0000256" key="12">
    <source>
        <dbReference type="ARBA" id="ARBA00023136"/>
    </source>
</evidence>
<name>A0A4Q0XKW0_9FLAO</name>
<dbReference type="SUPFAM" id="SSF47226">
    <property type="entry name" value="Histidine-containing phosphotransfer domain, HPT domain"/>
    <property type="match status" value="1"/>
</dbReference>
<evidence type="ECO:0000259" key="16">
    <source>
        <dbReference type="PROSITE" id="PS50109"/>
    </source>
</evidence>
<evidence type="ECO:0000256" key="3">
    <source>
        <dbReference type="ARBA" id="ARBA00012438"/>
    </source>
</evidence>
<proteinExistence type="predicted"/>
<evidence type="ECO:0000256" key="11">
    <source>
        <dbReference type="ARBA" id="ARBA00022989"/>
    </source>
</evidence>
<dbReference type="Gene3D" id="1.10.287.130">
    <property type="match status" value="1"/>
</dbReference>
<gene>
    <name evidence="19" type="ORF">ESZ48_02990</name>
</gene>
<keyword evidence="12 15" id="KW-0472">Membrane</keyword>
<comment type="catalytic activity">
    <reaction evidence="1">
        <text>ATP + protein L-histidine = ADP + protein N-phospho-L-histidine.</text>
        <dbReference type="EC" id="2.7.13.3"/>
    </reaction>
</comment>
<keyword evidence="10" id="KW-0547">Nucleotide-binding</keyword>
<comment type="caution">
    <text evidence="19">The sequence shown here is derived from an EMBL/GenBank/DDBJ whole genome shotgun (WGS) entry which is preliminary data.</text>
</comment>
<dbReference type="InterPro" id="IPR001789">
    <property type="entry name" value="Sig_transdc_resp-reg_receiver"/>
</dbReference>
<dbReference type="InterPro" id="IPR003661">
    <property type="entry name" value="HisK_dim/P_dom"/>
</dbReference>
<dbReference type="InterPro" id="IPR005467">
    <property type="entry name" value="His_kinase_dom"/>
</dbReference>
<dbReference type="InterPro" id="IPR004358">
    <property type="entry name" value="Sig_transdc_His_kin-like_C"/>
</dbReference>
<dbReference type="EMBL" id="SDDZ01000001">
    <property type="protein sequence ID" value="RXJ52674.1"/>
    <property type="molecule type" value="Genomic_DNA"/>
</dbReference>
<dbReference type="InterPro" id="IPR036890">
    <property type="entry name" value="HATPase_C_sf"/>
</dbReference>
<feature type="domain" description="Histidine kinase" evidence="16">
    <location>
        <begin position="331"/>
        <end position="551"/>
    </location>
</feature>
<dbReference type="PROSITE" id="PS50894">
    <property type="entry name" value="HPT"/>
    <property type="match status" value="1"/>
</dbReference>
<dbReference type="Pfam" id="PF02518">
    <property type="entry name" value="HATPase_c"/>
    <property type="match status" value="1"/>
</dbReference>
<dbReference type="GO" id="GO:0000155">
    <property type="term" value="F:phosphorelay sensor kinase activity"/>
    <property type="evidence" value="ECO:0007669"/>
    <property type="project" value="InterPro"/>
</dbReference>
<dbReference type="SUPFAM" id="SSF47384">
    <property type="entry name" value="Homodimeric domain of signal transducing histidine kinase"/>
    <property type="match status" value="1"/>
</dbReference>
<dbReference type="PROSITE" id="PS50109">
    <property type="entry name" value="HIS_KIN"/>
    <property type="match status" value="1"/>
</dbReference>
<comment type="subcellular location">
    <subcellularLocation>
        <location evidence="2">Cell inner membrane</location>
        <topology evidence="2">Multi-pass membrane protein</topology>
    </subcellularLocation>
</comment>
<dbReference type="InterPro" id="IPR011006">
    <property type="entry name" value="CheY-like_superfamily"/>
</dbReference>
<evidence type="ECO:0000256" key="10">
    <source>
        <dbReference type="ARBA" id="ARBA00022840"/>
    </source>
</evidence>
<keyword evidence="6 14" id="KW-0597">Phosphoprotein</keyword>
<evidence type="ECO:0000256" key="1">
    <source>
        <dbReference type="ARBA" id="ARBA00000085"/>
    </source>
</evidence>